<dbReference type="EMBL" id="VLLN01000006">
    <property type="protein sequence ID" value="TWJ19890.1"/>
    <property type="molecule type" value="Genomic_DNA"/>
</dbReference>
<organism evidence="1 2">
    <name type="scientific">Geobacter argillaceus</name>
    <dbReference type="NCBI Taxonomy" id="345631"/>
    <lineage>
        <taxon>Bacteria</taxon>
        <taxon>Pseudomonadati</taxon>
        <taxon>Thermodesulfobacteriota</taxon>
        <taxon>Desulfuromonadia</taxon>
        <taxon>Geobacterales</taxon>
        <taxon>Geobacteraceae</taxon>
        <taxon>Geobacter</taxon>
    </lineage>
</organism>
<comment type="caution">
    <text evidence="1">The sequence shown here is derived from an EMBL/GenBank/DDBJ whole genome shotgun (WGS) entry which is preliminary data.</text>
</comment>
<sequence>MGFRYLFLTILIFLHGVVAAIAADKVHPNAVVKQGEFAVRLVTATGLGAGLPEKPVLKDYLEILGGNRSYTFEAEEFFDKIGDRVTVRSLNAYGPFSGKGWVSGTTTPTPVHFRVLLPLGGKYTFSVAGKGDGQTWSIAGKAFRVNAGEAIKEVTAGTISLTAGYLDFNVMLPPEGAIDYVRFEAPTLPSAAPLAGWQPDEPLRLSTLAEIVTPLLDLENSLPDDKNAPVRPLSVAVYGKMPPNVEVTDSTVLGRPVAPKWVKTGGAPVTIDLPLKIDATAVYRLRVRFTGAELTAAIGNQTITRTGKPYLEWYDLGPIRLTAGSHQLRLKLSPFAGVDVVELTKKSSAAADYLAVVKITGNPSSVVTNADLDAILPGIAGRYQESH</sequence>
<dbReference type="AlphaFoldDB" id="A0A562VPQ3"/>
<accession>A0A562VPQ3</accession>
<evidence type="ECO:0000313" key="2">
    <source>
        <dbReference type="Proteomes" id="UP000319449"/>
    </source>
</evidence>
<gene>
    <name evidence="1" type="ORF">JN12_01380</name>
</gene>
<dbReference type="Proteomes" id="UP000319449">
    <property type="component" value="Unassembled WGS sequence"/>
</dbReference>
<keyword evidence="2" id="KW-1185">Reference proteome</keyword>
<dbReference type="OrthoDB" id="5394183at2"/>
<dbReference type="RefSeq" id="WP_145020206.1">
    <property type="nucleotide sequence ID" value="NZ_VLLN01000006.1"/>
</dbReference>
<proteinExistence type="predicted"/>
<name>A0A562VPQ3_9BACT</name>
<evidence type="ECO:0000313" key="1">
    <source>
        <dbReference type="EMBL" id="TWJ19890.1"/>
    </source>
</evidence>
<protein>
    <submittedName>
        <fullName evidence="1">Uncharacterized protein</fullName>
    </submittedName>
</protein>
<reference evidence="1 2" key="1">
    <citation type="submission" date="2019-07" db="EMBL/GenBank/DDBJ databases">
        <title>Genomic Encyclopedia of Archaeal and Bacterial Type Strains, Phase II (KMG-II): from individual species to whole genera.</title>
        <authorList>
            <person name="Goeker M."/>
        </authorList>
    </citation>
    <scope>NUCLEOTIDE SEQUENCE [LARGE SCALE GENOMIC DNA]</scope>
    <source>
        <strain evidence="1 2">ATCC BAA-1139</strain>
    </source>
</reference>